<accession>A0A2M3ZVX4</accession>
<evidence type="ECO:0000313" key="2">
    <source>
        <dbReference type="EMBL" id="MBW32645.1"/>
    </source>
</evidence>
<organism evidence="2">
    <name type="scientific">Anopheles braziliensis</name>
    <dbReference type="NCBI Taxonomy" id="58242"/>
    <lineage>
        <taxon>Eukaryota</taxon>
        <taxon>Metazoa</taxon>
        <taxon>Ecdysozoa</taxon>
        <taxon>Arthropoda</taxon>
        <taxon>Hexapoda</taxon>
        <taxon>Insecta</taxon>
        <taxon>Pterygota</taxon>
        <taxon>Neoptera</taxon>
        <taxon>Endopterygota</taxon>
        <taxon>Diptera</taxon>
        <taxon>Nematocera</taxon>
        <taxon>Culicoidea</taxon>
        <taxon>Culicidae</taxon>
        <taxon>Anophelinae</taxon>
        <taxon>Anopheles</taxon>
    </lineage>
</organism>
<keyword evidence="1" id="KW-0732">Signal</keyword>
<evidence type="ECO:0000256" key="1">
    <source>
        <dbReference type="SAM" id="SignalP"/>
    </source>
</evidence>
<name>A0A2M3ZVX4_9DIPT</name>
<sequence length="69" mass="7374">MLLALSRCAALLTVLVSRTLNDCSVKSKQAVRSTSSLCLRGCCCFYGQEASVQFNLLSLCMPILAGTGR</sequence>
<dbReference type="EMBL" id="GGFM01011894">
    <property type="protein sequence ID" value="MBW32645.1"/>
    <property type="molecule type" value="Transcribed_RNA"/>
</dbReference>
<reference evidence="2" key="1">
    <citation type="submission" date="2018-01" db="EMBL/GenBank/DDBJ databases">
        <title>An insight into the sialome of Amazonian anophelines.</title>
        <authorList>
            <person name="Ribeiro J.M."/>
            <person name="Scarpassa V."/>
            <person name="Calvo E."/>
        </authorList>
    </citation>
    <scope>NUCLEOTIDE SEQUENCE</scope>
    <source>
        <tissue evidence="2">Salivary glands</tissue>
    </source>
</reference>
<dbReference type="AlphaFoldDB" id="A0A2M3ZVX4"/>
<feature type="chain" id="PRO_5014720813" evidence="1">
    <location>
        <begin position="18"/>
        <end position="69"/>
    </location>
</feature>
<feature type="signal peptide" evidence="1">
    <location>
        <begin position="1"/>
        <end position="17"/>
    </location>
</feature>
<protein>
    <submittedName>
        <fullName evidence="2">Putative secreted peptide</fullName>
    </submittedName>
</protein>
<proteinExistence type="predicted"/>